<protein>
    <recommendedName>
        <fullName evidence="4 5">Large ribosomal subunit protein bL33</fullName>
    </recommendedName>
</protein>
<dbReference type="GO" id="GO:1990904">
    <property type="term" value="C:ribonucleoprotein complex"/>
    <property type="evidence" value="ECO:0007669"/>
    <property type="project" value="UniProtKB-KW"/>
</dbReference>
<evidence type="ECO:0000256" key="3">
    <source>
        <dbReference type="ARBA" id="ARBA00023274"/>
    </source>
</evidence>
<dbReference type="GO" id="GO:0003735">
    <property type="term" value="F:structural constituent of ribosome"/>
    <property type="evidence" value="ECO:0007669"/>
    <property type="project" value="InterPro"/>
</dbReference>
<name>A0A0G0MT80_9BACT</name>
<gene>
    <name evidence="5" type="primary">rpmG</name>
    <name evidence="6" type="ORF">UT34_C0001G0418</name>
</gene>
<comment type="similarity">
    <text evidence="1 5">Belongs to the bacterial ribosomal protein bL33 family.</text>
</comment>
<dbReference type="NCBIfam" id="NF001764">
    <property type="entry name" value="PRK00504.1"/>
    <property type="match status" value="1"/>
</dbReference>
<evidence type="ECO:0000313" key="6">
    <source>
        <dbReference type="EMBL" id="KKR06378.1"/>
    </source>
</evidence>
<dbReference type="Proteomes" id="UP000034799">
    <property type="component" value="Unassembled WGS sequence"/>
</dbReference>
<evidence type="ECO:0000256" key="4">
    <source>
        <dbReference type="ARBA" id="ARBA00035176"/>
    </source>
</evidence>
<dbReference type="NCBIfam" id="TIGR01023">
    <property type="entry name" value="rpmG_bact"/>
    <property type="match status" value="1"/>
</dbReference>
<dbReference type="InterPro" id="IPR001705">
    <property type="entry name" value="Ribosomal_bL33"/>
</dbReference>
<comment type="caution">
    <text evidence="6">The sequence shown here is derived from an EMBL/GenBank/DDBJ whole genome shotgun (WGS) entry which is preliminary data.</text>
</comment>
<evidence type="ECO:0000256" key="2">
    <source>
        <dbReference type="ARBA" id="ARBA00022980"/>
    </source>
</evidence>
<dbReference type="GO" id="GO:0005840">
    <property type="term" value="C:ribosome"/>
    <property type="evidence" value="ECO:0007669"/>
    <property type="project" value="UniProtKB-KW"/>
</dbReference>
<dbReference type="HAMAP" id="MF_00294">
    <property type="entry name" value="Ribosomal_bL33"/>
    <property type="match status" value="1"/>
</dbReference>
<keyword evidence="2 5" id="KW-0689">Ribosomal protein</keyword>
<evidence type="ECO:0000256" key="1">
    <source>
        <dbReference type="ARBA" id="ARBA00007596"/>
    </source>
</evidence>
<dbReference type="InterPro" id="IPR011332">
    <property type="entry name" value="Ribosomal_zn-bd"/>
</dbReference>
<reference evidence="6 7" key="1">
    <citation type="journal article" date="2015" name="Nature">
        <title>rRNA introns, odd ribosomes, and small enigmatic genomes across a large radiation of phyla.</title>
        <authorList>
            <person name="Brown C.T."/>
            <person name="Hug L.A."/>
            <person name="Thomas B.C."/>
            <person name="Sharon I."/>
            <person name="Castelle C.J."/>
            <person name="Singh A."/>
            <person name="Wilkins M.J."/>
            <person name="Williams K.H."/>
            <person name="Banfield J.F."/>
        </authorList>
    </citation>
    <scope>NUCLEOTIDE SEQUENCE [LARGE SCALE GENOMIC DNA]</scope>
</reference>
<dbReference type="InterPro" id="IPR038584">
    <property type="entry name" value="Ribosomal_bL33_sf"/>
</dbReference>
<evidence type="ECO:0000313" key="7">
    <source>
        <dbReference type="Proteomes" id="UP000034799"/>
    </source>
</evidence>
<dbReference type="STRING" id="1619100.UT34_C0001G0418"/>
<dbReference type="SUPFAM" id="SSF57829">
    <property type="entry name" value="Zn-binding ribosomal proteins"/>
    <property type="match status" value="1"/>
</dbReference>
<dbReference type="GO" id="GO:0006412">
    <property type="term" value="P:translation"/>
    <property type="evidence" value="ECO:0007669"/>
    <property type="project" value="UniProtKB-UniRule"/>
</dbReference>
<dbReference type="Pfam" id="PF00471">
    <property type="entry name" value="Ribosomal_L33"/>
    <property type="match status" value="1"/>
</dbReference>
<organism evidence="6 7">
    <name type="scientific">candidate division WS6 bacterium GW2011_GWF2_39_15</name>
    <dbReference type="NCBI Taxonomy" id="1619100"/>
    <lineage>
        <taxon>Bacteria</taxon>
        <taxon>Candidatus Dojkabacteria</taxon>
    </lineage>
</organism>
<dbReference type="EMBL" id="LBWK01000001">
    <property type="protein sequence ID" value="KKR06378.1"/>
    <property type="molecule type" value="Genomic_DNA"/>
</dbReference>
<dbReference type="AlphaFoldDB" id="A0A0G0MT80"/>
<evidence type="ECO:0000256" key="5">
    <source>
        <dbReference type="HAMAP-Rule" id="MF_00294"/>
    </source>
</evidence>
<dbReference type="Gene3D" id="2.20.28.120">
    <property type="entry name" value="Ribosomal protein L33"/>
    <property type="match status" value="1"/>
</dbReference>
<dbReference type="GO" id="GO:0005737">
    <property type="term" value="C:cytoplasm"/>
    <property type="evidence" value="ECO:0007669"/>
    <property type="project" value="UniProtKB-ARBA"/>
</dbReference>
<accession>A0A0G0MT80</accession>
<sequence>MAKVKRNIIALKCEVCAGKNYTMYKTKNVKEKIVKSKFCANCKKHTDHKETKAN</sequence>
<keyword evidence="3 5" id="KW-0687">Ribonucleoprotein</keyword>
<proteinExistence type="inferred from homology"/>